<gene>
    <name evidence="2" type="ORF">GCM10007116_11070</name>
    <name evidence="1" type="ORF">HS1genome_1100</name>
</gene>
<dbReference type="RefSeq" id="WP_126449963.1">
    <property type="nucleotide sequence ID" value="NZ_AP018553.1"/>
</dbReference>
<dbReference type="AlphaFoldDB" id="A0A348B3F9"/>
<sequence length="72" mass="8165">MSLRIKGTNSHGSLGWFEVNCRICNTTLRIGTDLVYVCPKDEKRYHAYFCEACKRGVKGKCPYCSTELVTVI</sequence>
<evidence type="ECO:0000313" key="2">
    <source>
        <dbReference type="EMBL" id="GGT95358.1"/>
    </source>
</evidence>
<protein>
    <recommendedName>
        <fullName evidence="4">RING-type domain-containing protein</fullName>
    </recommendedName>
</protein>
<accession>A0A348B3F9</accession>
<evidence type="ECO:0000313" key="1">
    <source>
        <dbReference type="EMBL" id="BBD72711.1"/>
    </source>
</evidence>
<reference evidence="1" key="3">
    <citation type="journal article" date="2019" name="BMC Res. Notes">
        <title>Complete genome sequence of the Sulfodiicoccus acidiphilus strain HS-1T, the first crenarchaeon that lacks polB3, isolated from an acidic hot spring in Ohwaku-dani, Hakone, Japan.</title>
        <authorList>
            <person name="Sakai H.D."/>
            <person name="Kurosawa N."/>
        </authorList>
    </citation>
    <scope>NUCLEOTIDE SEQUENCE</scope>
    <source>
        <strain evidence="1">HS-1</strain>
    </source>
</reference>
<dbReference type="GeneID" id="38666613"/>
<dbReference type="Proteomes" id="UP000616143">
    <property type="component" value="Unassembled WGS sequence"/>
</dbReference>
<evidence type="ECO:0000313" key="3">
    <source>
        <dbReference type="Proteomes" id="UP000276741"/>
    </source>
</evidence>
<dbReference type="KEGG" id="sacd:HS1genome_1100"/>
<name>A0A348B3F9_9CREN</name>
<proteinExistence type="predicted"/>
<dbReference type="EMBL" id="AP018553">
    <property type="protein sequence ID" value="BBD72711.1"/>
    <property type="molecule type" value="Genomic_DNA"/>
</dbReference>
<evidence type="ECO:0008006" key="4">
    <source>
        <dbReference type="Google" id="ProtNLM"/>
    </source>
</evidence>
<organism evidence="1 3">
    <name type="scientific">Sulfodiicoccus acidiphilus</name>
    <dbReference type="NCBI Taxonomy" id="1670455"/>
    <lineage>
        <taxon>Archaea</taxon>
        <taxon>Thermoproteota</taxon>
        <taxon>Thermoprotei</taxon>
        <taxon>Sulfolobales</taxon>
        <taxon>Sulfolobaceae</taxon>
        <taxon>Sulfodiicoccus</taxon>
    </lineage>
</organism>
<dbReference type="OrthoDB" id="7529at2157"/>
<dbReference type="Proteomes" id="UP000276741">
    <property type="component" value="Chromosome"/>
</dbReference>
<dbReference type="EMBL" id="BMQS01000009">
    <property type="protein sequence ID" value="GGT95358.1"/>
    <property type="molecule type" value="Genomic_DNA"/>
</dbReference>
<reference evidence="2" key="4">
    <citation type="submission" date="2020-09" db="EMBL/GenBank/DDBJ databases">
        <authorList>
            <person name="Sun Q."/>
            <person name="Ohkuma M."/>
        </authorList>
    </citation>
    <scope>NUCLEOTIDE SEQUENCE</scope>
    <source>
        <strain evidence="2">JCM 31740</strain>
    </source>
</reference>
<reference evidence="3" key="2">
    <citation type="submission" date="2018-04" db="EMBL/GenBank/DDBJ databases">
        <title>Complete genome sequence of Sulfodiicoccus acidiphilus strain HS-1.</title>
        <authorList>
            <person name="Sakai H.D."/>
            <person name="Kurosawa N."/>
        </authorList>
    </citation>
    <scope>NUCLEOTIDE SEQUENCE [LARGE SCALE GENOMIC DNA]</scope>
    <source>
        <strain evidence="3">HS-1</strain>
    </source>
</reference>
<reference evidence="2" key="1">
    <citation type="journal article" date="2014" name="Int. J. Syst. Evol. Microbiol.">
        <title>Complete genome sequence of Corynebacterium casei LMG S-19264T (=DSM 44701T), isolated from a smear-ripened cheese.</title>
        <authorList>
            <consortium name="US DOE Joint Genome Institute (JGI-PGF)"/>
            <person name="Walter F."/>
            <person name="Albersmeier A."/>
            <person name="Kalinowski J."/>
            <person name="Ruckert C."/>
        </authorList>
    </citation>
    <scope>NUCLEOTIDE SEQUENCE</scope>
    <source>
        <strain evidence="2">JCM 31740</strain>
    </source>
</reference>
<keyword evidence="3" id="KW-1185">Reference proteome</keyword>